<evidence type="ECO:0000313" key="1">
    <source>
        <dbReference type="Proteomes" id="UP000887579"/>
    </source>
</evidence>
<proteinExistence type="predicted"/>
<sequence>MATKDYCLAFKGNSNIENTSNDQYSNLNLNQKQQCSNAFLGSTKNVTNICKKGQKSDFTGIDDYSQTRKNSFSWDNSKKALSFNVFNIENDLAQKELKEKNPSNASSSSTLSLHIAAYENSIEAVSDDAELIRNEKSDLIKNSKNTKQIRVGTKTDIQNQFEFPRQQSAYQNFDPQMMQFKASQGLLNPNQFVAPVTAKTPFIMSTSQAPTTERFHVLAQLEHLQSRYTGCGHADSNRWDWLTNQHRDTSTSLIGHPDHLSYMAVAKNYSRERARIELLDKMISPCGPPPKRTPLDDI</sequence>
<evidence type="ECO:0000313" key="2">
    <source>
        <dbReference type="WBParaSite" id="ES5_v2.g14474.t1"/>
    </source>
</evidence>
<dbReference type="WBParaSite" id="ES5_v2.g14474.t1">
    <property type="protein sequence ID" value="ES5_v2.g14474.t1"/>
    <property type="gene ID" value="ES5_v2.g14474"/>
</dbReference>
<reference evidence="2" key="1">
    <citation type="submission" date="2022-11" db="UniProtKB">
        <authorList>
            <consortium name="WormBaseParasite"/>
        </authorList>
    </citation>
    <scope>IDENTIFICATION</scope>
</reference>
<accession>A0AC34FBC8</accession>
<protein>
    <submittedName>
        <fullName evidence="2">Splicing factor 3B subunit 5</fullName>
    </submittedName>
</protein>
<organism evidence="1 2">
    <name type="scientific">Panagrolaimus sp. ES5</name>
    <dbReference type="NCBI Taxonomy" id="591445"/>
    <lineage>
        <taxon>Eukaryota</taxon>
        <taxon>Metazoa</taxon>
        <taxon>Ecdysozoa</taxon>
        <taxon>Nematoda</taxon>
        <taxon>Chromadorea</taxon>
        <taxon>Rhabditida</taxon>
        <taxon>Tylenchina</taxon>
        <taxon>Panagrolaimomorpha</taxon>
        <taxon>Panagrolaimoidea</taxon>
        <taxon>Panagrolaimidae</taxon>
        <taxon>Panagrolaimus</taxon>
    </lineage>
</organism>
<name>A0AC34FBC8_9BILA</name>
<dbReference type="Proteomes" id="UP000887579">
    <property type="component" value="Unplaced"/>
</dbReference>